<proteinExistence type="predicted"/>
<protein>
    <recommendedName>
        <fullName evidence="4">Exo-alpha-sialidase</fullName>
    </recommendedName>
</protein>
<accession>A0ABX0MZH7</accession>
<evidence type="ECO:0000313" key="3">
    <source>
        <dbReference type="Proteomes" id="UP000621455"/>
    </source>
</evidence>
<dbReference type="EMBL" id="WHJG01000002">
    <property type="protein sequence ID" value="NHZ78399.1"/>
    <property type="molecule type" value="Genomic_DNA"/>
</dbReference>
<name>A0ABX0MZH7_9BURK</name>
<evidence type="ECO:0008006" key="4">
    <source>
        <dbReference type="Google" id="ProtNLM"/>
    </source>
</evidence>
<dbReference type="SUPFAM" id="SSF110296">
    <property type="entry name" value="Oligoxyloglucan reducing end-specific cellobiohydrolase"/>
    <property type="match status" value="1"/>
</dbReference>
<dbReference type="Proteomes" id="UP000621455">
    <property type="component" value="Unassembled WGS sequence"/>
</dbReference>
<keyword evidence="1" id="KW-0732">Signal</keyword>
<sequence length="224" mass="23669">MSALLVAGLCTAAGGVQASSCTFQKIHWARTSATGEILVRASFGTVRSLDRGKTWRDVTGPLADRRDTAPAGAGESFAYTGSDGAQYATRSTDHRRRLVRQAAAGAPWLPLELDYAGTPAPYNAVLVGGQQGTLYFIGGADAQAWPVRPSALYRASAGRAEKLVDLDEAVTQGARAFFIGDDGSMAYAGPNRLWVSFAAGAGWTTIEGQSLTKLPWTMCYKPTS</sequence>
<feature type="chain" id="PRO_5047111153" description="Exo-alpha-sialidase" evidence="1">
    <location>
        <begin position="19"/>
        <end position="224"/>
    </location>
</feature>
<reference evidence="2 3" key="1">
    <citation type="submission" date="2019-10" db="EMBL/GenBank/DDBJ databases">
        <title>Taxonomy of Antarctic Massilia spp.: description of Massilia rubra sp. nov., Massilia aquatica sp. nov., Massilia mucilaginosa sp. nov., Massilia frigida sp. nov. isolated from streams, lakes and regoliths.</title>
        <authorList>
            <person name="Holochova P."/>
            <person name="Sedlacek I."/>
            <person name="Kralova S."/>
            <person name="Maslanova I."/>
            <person name="Busse H.-J."/>
            <person name="Stankova E."/>
            <person name="Vrbovska V."/>
            <person name="Kovarovic V."/>
            <person name="Bartak M."/>
            <person name="Svec P."/>
            <person name="Pantucek R."/>
        </authorList>
    </citation>
    <scope>NUCLEOTIDE SEQUENCE [LARGE SCALE GENOMIC DNA]</scope>
    <source>
        <strain evidence="2 3">CCM 8695</strain>
    </source>
</reference>
<organism evidence="2 3">
    <name type="scientific">Massilia frigida</name>
    <dbReference type="NCBI Taxonomy" id="2609281"/>
    <lineage>
        <taxon>Bacteria</taxon>
        <taxon>Pseudomonadati</taxon>
        <taxon>Pseudomonadota</taxon>
        <taxon>Betaproteobacteria</taxon>
        <taxon>Burkholderiales</taxon>
        <taxon>Oxalobacteraceae</taxon>
        <taxon>Telluria group</taxon>
        <taxon>Massilia</taxon>
    </lineage>
</organism>
<comment type="caution">
    <text evidence="2">The sequence shown here is derived from an EMBL/GenBank/DDBJ whole genome shotgun (WGS) entry which is preliminary data.</text>
</comment>
<dbReference type="RefSeq" id="WP_167085136.1">
    <property type="nucleotide sequence ID" value="NZ_WHJG01000002.1"/>
</dbReference>
<keyword evidence="3" id="KW-1185">Reference proteome</keyword>
<gene>
    <name evidence="2" type="ORF">F2P44_03735</name>
</gene>
<evidence type="ECO:0000313" key="2">
    <source>
        <dbReference type="EMBL" id="NHZ78399.1"/>
    </source>
</evidence>
<feature type="signal peptide" evidence="1">
    <location>
        <begin position="1"/>
        <end position="18"/>
    </location>
</feature>
<evidence type="ECO:0000256" key="1">
    <source>
        <dbReference type="SAM" id="SignalP"/>
    </source>
</evidence>